<accession>A0A9P7SNL6</accession>
<dbReference type="AlphaFoldDB" id="A0A9P7SNL6"/>
<dbReference type="Proteomes" id="UP000784919">
    <property type="component" value="Unassembled WGS sequence"/>
</dbReference>
<evidence type="ECO:0008006" key="4">
    <source>
        <dbReference type="Google" id="ProtNLM"/>
    </source>
</evidence>
<dbReference type="SUPFAM" id="SSF52374">
    <property type="entry name" value="Nucleotidylyl transferase"/>
    <property type="match status" value="1"/>
</dbReference>
<evidence type="ECO:0000313" key="3">
    <source>
        <dbReference type="Proteomes" id="UP000784919"/>
    </source>
</evidence>
<dbReference type="OrthoDB" id="5591297at2759"/>
<dbReference type="GO" id="GO:0005737">
    <property type="term" value="C:cytoplasm"/>
    <property type="evidence" value="ECO:0007669"/>
    <property type="project" value="TreeGrafter"/>
</dbReference>
<feature type="region of interest" description="Disordered" evidence="1">
    <location>
        <begin position="127"/>
        <end position="149"/>
    </location>
</feature>
<sequence length="318" mass="34598">MASRNMNKNGTIPHSLPFFTRSLTAFLSSPDPFRILATATTTTTPHLPVSSRAPPRNGIQTLIVLDSSFNPPTRAHAQMALSAMRTAGSGARLLLLLAVHNADKKGFAPSALASRLGMMEAFARQLLQQQQEREEGSVEQEGGGGESLGEVDVAVTKMPFFGDKARSIAEMGGYAGLGGEDPEQVYLCGFDTLVRIFDDKYYGGGVSVEELAEGTPMQRALRPFFAMAKLRVTMRPDDEWGSAEEQRAYVDGLGRGDLERRGGDSCWARRVELVEGIGEVVSSSRVREVVRRGGGDELDGLVGGEVRRWIEEEGLYRE</sequence>
<reference evidence="2" key="1">
    <citation type="journal article" date="2020" name="bioRxiv">
        <title>Whole genome comparisons of ergot fungi reveals the divergence and evolution of species within the genus Claviceps are the result of varying mechanisms driving genome evolution and host range expansion.</title>
        <authorList>
            <person name="Wyka S.A."/>
            <person name="Mondo S.J."/>
            <person name="Liu M."/>
            <person name="Dettman J."/>
            <person name="Nalam V."/>
            <person name="Broders K.D."/>
        </authorList>
    </citation>
    <scope>NUCLEOTIDE SEQUENCE</scope>
    <source>
        <strain evidence="2">CCC 1102</strain>
    </source>
</reference>
<dbReference type="Gene3D" id="3.40.50.620">
    <property type="entry name" value="HUPs"/>
    <property type="match status" value="1"/>
</dbReference>
<gene>
    <name evidence="2" type="ORF">E4U56_002719</name>
</gene>
<protein>
    <recommendedName>
        <fullName evidence="4">Nicotinamide-nucleotide adenylyltransferase</fullName>
    </recommendedName>
</protein>
<dbReference type="EMBL" id="SRPS01000192">
    <property type="protein sequence ID" value="KAG5963496.1"/>
    <property type="molecule type" value="Genomic_DNA"/>
</dbReference>
<proteinExistence type="predicted"/>
<evidence type="ECO:0000256" key="1">
    <source>
        <dbReference type="SAM" id="MobiDB-lite"/>
    </source>
</evidence>
<organism evidence="2 3">
    <name type="scientific">Claviceps arundinis</name>
    <dbReference type="NCBI Taxonomy" id="1623583"/>
    <lineage>
        <taxon>Eukaryota</taxon>
        <taxon>Fungi</taxon>
        <taxon>Dikarya</taxon>
        <taxon>Ascomycota</taxon>
        <taxon>Pezizomycotina</taxon>
        <taxon>Sordariomycetes</taxon>
        <taxon>Hypocreomycetidae</taxon>
        <taxon>Hypocreales</taxon>
        <taxon>Clavicipitaceae</taxon>
        <taxon>Claviceps</taxon>
    </lineage>
</organism>
<dbReference type="InterPro" id="IPR014729">
    <property type="entry name" value="Rossmann-like_a/b/a_fold"/>
</dbReference>
<dbReference type="GO" id="GO:0016887">
    <property type="term" value="F:ATP hydrolysis activity"/>
    <property type="evidence" value="ECO:0007669"/>
    <property type="project" value="TreeGrafter"/>
</dbReference>
<comment type="caution">
    <text evidence="2">The sequence shown here is derived from an EMBL/GenBank/DDBJ whole genome shotgun (WGS) entry which is preliminary data.</text>
</comment>
<dbReference type="GO" id="GO:0005634">
    <property type="term" value="C:nucleus"/>
    <property type="evidence" value="ECO:0007669"/>
    <property type="project" value="TreeGrafter"/>
</dbReference>
<dbReference type="PANTHER" id="PTHR31285:SF0">
    <property type="entry name" value="NICOTINAMIDE MONONUCLEOTIDE ADENYLYLTRANSFERASE"/>
    <property type="match status" value="1"/>
</dbReference>
<dbReference type="PANTHER" id="PTHR31285">
    <property type="entry name" value="NICOTINAMIDE MONONUCLEOTIDE ADENYLYLTRANSFERASE"/>
    <property type="match status" value="1"/>
</dbReference>
<dbReference type="GO" id="GO:0000309">
    <property type="term" value="F:nicotinamide-nucleotide adenylyltransferase activity"/>
    <property type="evidence" value="ECO:0007669"/>
    <property type="project" value="TreeGrafter"/>
</dbReference>
<evidence type="ECO:0000313" key="2">
    <source>
        <dbReference type="EMBL" id="KAG5963496.1"/>
    </source>
</evidence>
<name>A0A9P7SNL6_9HYPO</name>